<dbReference type="EC" id="2.7.1.25" evidence="3"/>
<feature type="domain" description="APS kinase" evidence="2">
    <location>
        <begin position="3"/>
        <end position="143"/>
    </location>
</feature>
<keyword evidence="1 3" id="KW-0808">Transferase</keyword>
<dbReference type="InterPro" id="IPR059117">
    <property type="entry name" value="APS_kinase_dom"/>
</dbReference>
<keyword evidence="4" id="KW-1185">Reference proteome</keyword>
<protein>
    <submittedName>
        <fullName evidence="3">Adenylyl-sulfate kinase</fullName>
        <ecNumber evidence="3">2.7.1.25</ecNumber>
    </submittedName>
</protein>
<dbReference type="RefSeq" id="WP_263541998.1">
    <property type="nucleotide sequence ID" value="NZ_JAOVZO020000018.1"/>
</dbReference>
<dbReference type="GO" id="GO:0004020">
    <property type="term" value="F:adenylylsulfate kinase activity"/>
    <property type="evidence" value="ECO:0007669"/>
    <property type="project" value="UniProtKB-EC"/>
</dbReference>
<dbReference type="InterPro" id="IPR050512">
    <property type="entry name" value="Sulf_AdTrans/APS_kinase"/>
</dbReference>
<dbReference type="AlphaFoldDB" id="A0A9X3YP82"/>
<dbReference type="GO" id="GO:0010134">
    <property type="term" value="P:sulfate assimilation via adenylyl sulfate reduction"/>
    <property type="evidence" value="ECO:0007669"/>
    <property type="project" value="TreeGrafter"/>
</dbReference>
<dbReference type="GO" id="GO:0004781">
    <property type="term" value="F:sulfate adenylyltransferase (ATP) activity"/>
    <property type="evidence" value="ECO:0007669"/>
    <property type="project" value="TreeGrafter"/>
</dbReference>
<comment type="caution">
    <text evidence="3">The sequence shown here is derived from an EMBL/GenBank/DDBJ whole genome shotgun (WGS) entry which is preliminary data.</text>
</comment>
<accession>A0A9X3YP82</accession>
<dbReference type="InterPro" id="IPR027417">
    <property type="entry name" value="P-loop_NTPase"/>
</dbReference>
<organism evidence="3 4">
    <name type="scientific">Tahibacter soli</name>
    <dbReference type="NCBI Taxonomy" id="2983605"/>
    <lineage>
        <taxon>Bacteria</taxon>
        <taxon>Pseudomonadati</taxon>
        <taxon>Pseudomonadota</taxon>
        <taxon>Gammaproteobacteria</taxon>
        <taxon>Lysobacterales</taxon>
        <taxon>Rhodanobacteraceae</taxon>
        <taxon>Tahibacter</taxon>
    </lineage>
</organism>
<evidence type="ECO:0000256" key="1">
    <source>
        <dbReference type="ARBA" id="ARBA00022679"/>
    </source>
</evidence>
<dbReference type="SUPFAM" id="SSF52540">
    <property type="entry name" value="P-loop containing nucleoside triphosphate hydrolases"/>
    <property type="match status" value="1"/>
</dbReference>
<name>A0A9X3YP82_9GAMM</name>
<dbReference type="PANTHER" id="PTHR42700:SF1">
    <property type="entry name" value="SULFATE ADENYLYLTRANSFERASE"/>
    <property type="match status" value="1"/>
</dbReference>
<dbReference type="Proteomes" id="UP001139971">
    <property type="component" value="Unassembled WGS sequence"/>
</dbReference>
<evidence type="ECO:0000313" key="3">
    <source>
        <dbReference type="EMBL" id="MDC8014363.1"/>
    </source>
</evidence>
<dbReference type="GO" id="GO:0019379">
    <property type="term" value="P:sulfate assimilation, phosphoadenylyl sulfate reduction by phosphoadenylyl-sulfate reductase (thioredoxin)"/>
    <property type="evidence" value="ECO:0007669"/>
    <property type="project" value="TreeGrafter"/>
</dbReference>
<dbReference type="GO" id="GO:0005737">
    <property type="term" value="C:cytoplasm"/>
    <property type="evidence" value="ECO:0007669"/>
    <property type="project" value="TreeGrafter"/>
</dbReference>
<dbReference type="PANTHER" id="PTHR42700">
    <property type="entry name" value="SULFATE ADENYLYLTRANSFERASE"/>
    <property type="match status" value="1"/>
</dbReference>
<dbReference type="EMBL" id="JAOVZO020000018">
    <property type="protein sequence ID" value="MDC8014363.1"/>
    <property type="molecule type" value="Genomic_DNA"/>
</dbReference>
<dbReference type="Pfam" id="PF01583">
    <property type="entry name" value="APS_kinase"/>
    <property type="match status" value="1"/>
</dbReference>
<dbReference type="Gene3D" id="3.40.50.300">
    <property type="entry name" value="P-loop containing nucleotide triphosphate hydrolases"/>
    <property type="match status" value="1"/>
</dbReference>
<reference evidence="3" key="1">
    <citation type="submission" date="2023-02" db="EMBL/GenBank/DDBJ databases">
        <title>Tahibacter soli sp. nov. isolated from soil.</title>
        <authorList>
            <person name="Baek J.H."/>
            <person name="Lee J.K."/>
            <person name="Choi D.G."/>
            <person name="Jeon C.O."/>
        </authorList>
    </citation>
    <scope>NUCLEOTIDE SEQUENCE</scope>
    <source>
        <strain evidence="3">BL</strain>
    </source>
</reference>
<gene>
    <name evidence="3" type="ORF">OD750_017590</name>
</gene>
<evidence type="ECO:0000313" key="4">
    <source>
        <dbReference type="Proteomes" id="UP001139971"/>
    </source>
</evidence>
<evidence type="ECO:0000259" key="2">
    <source>
        <dbReference type="Pfam" id="PF01583"/>
    </source>
</evidence>
<proteinExistence type="predicted"/>
<keyword evidence="3" id="KW-0418">Kinase</keyword>
<sequence length="167" mass="17504">MSVIWITGLAGAGKTTLARAVARRLRETGRAVLVLDGDDVRRALGAAGTGYARDERLAIAGRIAALARLASAQGLVVVVATISLFHEIHNANRAGGADYYEVLLDCASAVRAARSPLYADAERGARVGVELVPEFPASPHLTLDTGAGIAAETLSLTLVDAWEHRHV</sequence>